<dbReference type="InterPro" id="IPR003959">
    <property type="entry name" value="ATPase_AAA_core"/>
</dbReference>
<evidence type="ECO:0000256" key="2">
    <source>
        <dbReference type="ARBA" id="ARBA00022705"/>
    </source>
</evidence>
<dbReference type="CDD" id="cd00009">
    <property type="entry name" value="AAA"/>
    <property type="match status" value="1"/>
</dbReference>
<dbReference type="AlphaFoldDB" id="A0A6C0LP18"/>
<dbReference type="PANTHER" id="PTHR23389:SF6">
    <property type="entry name" value="REPLICATION FACTOR C SUBUNIT 1"/>
    <property type="match status" value="1"/>
</dbReference>
<organism evidence="4">
    <name type="scientific">viral metagenome</name>
    <dbReference type="NCBI Taxonomy" id="1070528"/>
    <lineage>
        <taxon>unclassified sequences</taxon>
        <taxon>metagenomes</taxon>
        <taxon>organismal metagenomes</taxon>
    </lineage>
</organism>
<dbReference type="InterPro" id="IPR027417">
    <property type="entry name" value="P-loop_NTPase"/>
</dbReference>
<evidence type="ECO:0000259" key="3">
    <source>
        <dbReference type="SMART" id="SM00382"/>
    </source>
</evidence>
<dbReference type="Gene3D" id="1.20.272.10">
    <property type="match status" value="1"/>
</dbReference>
<accession>A0A6C0LP18</accession>
<dbReference type="InterPro" id="IPR008921">
    <property type="entry name" value="DNA_pol3_clamp-load_cplx_C"/>
</dbReference>
<dbReference type="Pfam" id="PF08519">
    <property type="entry name" value="RFC1"/>
    <property type="match status" value="1"/>
</dbReference>
<sequence>MPTVALCGVDADYDRLSSFLSSSGSVVVPWASNICKLVVGDGAGGRWKIAEAKRLGIAVVTVASVLADAQRSGELWVTRYTPRRLKEMIGGAAPINELSAWLTGWTGAAGSVHGALVTGPPGIGKTTAVGLIVKGCGYDLIEFNASDERSALAVRKYFDEAKRSGCCGKRRVIVMDEVDGMSTGDRGGIGELAKVIASCTFPIICIANERGTPRLRPLASCCLDIRFQRPTKTVIAKALYERVVKAEKLSYTVADVEELCERNGNDIRSVINALQFSAAYLVGGGKDELQRVDAFSATGRLIGGGDSRAVKEELIFLDYGMIPLMVAEGYVAAAGKPRGSGSGSRPDDTVLVQRCTTAGMYLGDYDILDRRIRGSQTWSLMPYAVSSVVSAAISTGGIAPFQIFPSWLGKQSKRLKHRRWLRDMRSRGVLSGSGEGMLDTLDCLRSMLFVKGKSAAEIVERLVDIGATRDDMLETITDMTYKDDAGRVALDTKTKGGITREWKKIEVKTAVVRGSVPEDNADIDDVDSDDEIDMLE</sequence>
<dbReference type="GO" id="GO:0005524">
    <property type="term" value="F:ATP binding"/>
    <property type="evidence" value="ECO:0007669"/>
    <property type="project" value="InterPro"/>
</dbReference>
<dbReference type="GO" id="GO:0005634">
    <property type="term" value="C:nucleus"/>
    <property type="evidence" value="ECO:0007669"/>
    <property type="project" value="TreeGrafter"/>
</dbReference>
<dbReference type="SUPFAM" id="SSF48019">
    <property type="entry name" value="post-AAA+ oligomerization domain-like"/>
    <property type="match status" value="1"/>
</dbReference>
<dbReference type="GO" id="GO:0003689">
    <property type="term" value="F:DNA clamp loader activity"/>
    <property type="evidence" value="ECO:0007669"/>
    <property type="project" value="InterPro"/>
</dbReference>
<dbReference type="GO" id="GO:0005663">
    <property type="term" value="C:DNA replication factor C complex"/>
    <property type="evidence" value="ECO:0007669"/>
    <property type="project" value="InterPro"/>
</dbReference>
<protein>
    <recommendedName>
        <fullName evidence="3">AAA+ ATPase domain-containing protein</fullName>
    </recommendedName>
</protein>
<feature type="domain" description="AAA+ ATPase" evidence="3">
    <location>
        <begin position="111"/>
        <end position="233"/>
    </location>
</feature>
<dbReference type="EMBL" id="MN740535">
    <property type="protein sequence ID" value="QHU32100.1"/>
    <property type="molecule type" value="Genomic_DNA"/>
</dbReference>
<dbReference type="Pfam" id="PF00004">
    <property type="entry name" value="AAA"/>
    <property type="match status" value="1"/>
</dbReference>
<dbReference type="GO" id="GO:0006260">
    <property type="term" value="P:DNA replication"/>
    <property type="evidence" value="ECO:0007669"/>
    <property type="project" value="UniProtKB-KW"/>
</dbReference>
<comment type="similarity">
    <text evidence="1">Belongs to the activator 1 large subunit family.</text>
</comment>
<name>A0A6C0LP18_9ZZZZ</name>
<dbReference type="GO" id="GO:0016887">
    <property type="term" value="F:ATP hydrolysis activity"/>
    <property type="evidence" value="ECO:0007669"/>
    <property type="project" value="InterPro"/>
</dbReference>
<dbReference type="SUPFAM" id="SSF52540">
    <property type="entry name" value="P-loop containing nucleoside triphosphate hydrolases"/>
    <property type="match status" value="1"/>
</dbReference>
<keyword evidence="2" id="KW-0235">DNA replication</keyword>
<dbReference type="GO" id="GO:0003677">
    <property type="term" value="F:DNA binding"/>
    <property type="evidence" value="ECO:0007669"/>
    <property type="project" value="InterPro"/>
</dbReference>
<dbReference type="InterPro" id="IPR013725">
    <property type="entry name" value="DNA_replication_fac_RFC1_C"/>
</dbReference>
<dbReference type="Gene3D" id="3.40.50.300">
    <property type="entry name" value="P-loop containing nucleotide triphosphate hydrolases"/>
    <property type="match status" value="1"/>
</dbReference>
<dbReference type="Gene3D" id="1.10.8.60">
    <property type="match status" value="1"/>
</dbReference>
<proteinExistence type="inferred from homology"/>
<evidence type="ECO:0000256" key="1">
    <source>
        <dbReference type="ARBA" id="ARBA00006116"/>
    </source>
</evidence>
<dbReference type="PANTHER" id="PTHR23389">
    <property type="entry name" value="CHROMOSOME TRANSMISSION FIDELITY FACTOR 18"/>
    <property type="match status" value="1"/>
</dbReference>
<reference evidence="4" key="1">
    <citation type="journal article" date="2020" name="Nature">
        <title>Giant virus diversity and host interactions through global metagenomics.</title>
        <authorList>
            <person name="Schulz F."/>
            <person name="Roux S."/>
            <person name="Paez-Espino D."/>
            <person name="Jungbluth S."/>
            <person name="Walsh D.A."/>
            <person name="Denef V.J."/>
            <person name="McMahon K.D."/>
            <person name="Konstantinidis K.T."/>
            <person name="Eloe-Fadrosh E.A."/>
            <person name="Kyrpides N.C."/>
            <person name="Woyke T."/>
        </authorList>
    </citation>
    <scope>NUCLEOTIDE SEQUENCE</scope>
    <source>
        <strain evidence="4">GVMAG-M-3300027963-41</strain>
    </source>
</reference>
<dbReference type="SMART" id="SM00382">
    <property type="entry name" value="AAA"/>
    <property type="match status" value="1"/>
</dbReference>
<evidence type="ECO:0000313" key="4">
    <source>
        <dbReference type="EMBL" id="QHU32100.1"/>
    </source>
</evidence>
<dbReference type="InterPro" id="IPR003593">
    <property type="entry name" value="AAA+_ATPase"/>
</dbReference>